<evidence type="ECO:0000256" key="1">
    <source>
        <dbReference type="SAM" id="Phobius"/>
    </source>
</evidence>
<reference evidence="2 3" key="1">
    <citation type="submission" date="2016-12" db="EMBL/GenBank/DDBJ databases">
        <authorList>
            <person name="Song W.-J."/>
            <person name="Kurnit D.M."/>
        </authorList>
    </citation>
    <scope>NUCLEOTIDE SEQUENCE [LARGE SCALE GENOMIC DNA]</scope>
    <source>
        <strain evidence="2 3">STM7296</strain>
    </source>
</reference>
<keyword evidence="1" id="KW-0472">Membrane</keyword>
<proteinExistence type="predicted"/>
<accession>A0A1N7S6L3</accession>
<keyword evidence="1" id="KW-1133">Transmembrane helix</keyword>
<evidence type="ECO:0000313" key="2">
    <source>
        <dbReference type="EMBL" id="SIT42966.1"/>
    </source>
</evidence>
<evidence type="ECO:0000313" key="3">
    <source>
        <dbReference type="Proteomes" id="UP000187012"/>
    </source>
</evidence>
<feature type="transmembrane region" description="Helical" evidence="1">
    <location>
        <begin position="38"/>
        <end position="55"/>
    </location>
</feature>
<gene>
    <name evidence="2" type="ORF">BN2475_400014</name>
</gene>
<feature type="transmembrane region" description="Helical" evidence="1">
    <location>
        <begin position="61"/>
        <end position="80"/>
    </location>
</feature>
<keyword evidence="3" id="KW-1185">Reference proteome</keyword>
<dbReference type="AlphaFoldDB" id="A0A1N7S6L3"/>
<feature type="transmembrane region" description="Helical" evidence="1">
    <location>
        <begin position="87"/>
        <end position="105"/>
    </location>
</feature>
<feature type="transmembrane region" description="Helical" evidence="1">
    <location>
        <begin position="291"/>
        <end position="311"/>
    </location>
</feature>
<keyword evidence="1" id="KW-0812">Transmembrane</keyword>
<dbReference type="EMBL" id="CYGX02000040">
    <property type="protein sequence ID" value="SIT42966.1"/>
    <property type="molecule type" value="Genomic_DNA"/>
</dbReference>
<protein>
    <recommendedName>
        <fullName evidence="4">Glycosyltransferase RgtA/B/C/D-like domain-containing protein</fullName>
    </recommendedName>
</protein>
<feature type="transmembrane region" description="Helical" evidence="1">
    <location>
        <begin position="262"/>
        <end position="279"/>
    </location>
</feature>
<sequence>MNQISLAQAFNQRSRPSMSLTMKNIFEHIDWNQLCDQIVVFAFTSSLYAAILYNFGINSPLLAGIVGLTLIVAIVVYGYLSHAKWRTTILTLLFIAIVLLGFGYSREFSYDGLNYHIATPLMLDHSLNGVASASAPGGVFWATHYPKAFEYFAYTANVLATRFNSGKAFTLLLSIPALFSLLKLFQTAGITGRTALITATICVYNPVAIGQLTTFYVDAANYYCWTIFSVNLLFALKSRAYSRVQLGIALVLLIGSKLTGPVLAAISILVFFVAAFVGGERSGFFQKYKGVIGQLAIWSFVAVAIIGYSPYVENVVGGKNIFYPVLGKDKVDVMWGKASAHFLGMNPLHRLLLSYSSVPSNCSSCGESEPTFVPSLSHLRDAFIALHTADTRFAGFGPFFGVMLIASLASFFWRRKDADIVKIYLLATLVVVMTHPQSWWARYVPMFYVVPFLIIARFSSSRRLLHIVIAFGIMNSVLAIGSVAGYIILKQTHYKNAVASVRTLCNQRQVVLTPSEMNWEADLRDDRLVVAVKSEPEAPDCLIDFDKMMIMKK</sequence>
<feature type="transmembrane region" description="Helical" evidence="1">
    <location>
        <begin position="393"/>
        <end position="413"/>
    </location>
</feature>
<dbReference type="Proteomes" id="UP000187012">
    <property type="component" value="Unassembled WGS sequence"/>
</dbReference>
<feature type="transmembrane region" description="Helical" evidence="1">
    <location>
        <begin position="420"/>
        <end position="437"/>
    </location>
</feature>
<feature type="transmembrane region" description="Helical" evidence="1">
    <location>
        <begin position="467"/>
        <end position="489"/>
    </location>
</feature>
<feature type="transmembrane region" description="Helical" evidence="1">
    <location>
        <begin position="168"/>
        <end position="185"/>
    </location>
</feature>
<organism evidence="2 3">
    <name type="scientific">Paraburkholderia ribeironis</name>
    <dbReference type="NCBI Taxonomy" id="1247936"/>
    <lineage>
        <taxon>Bacteria</taxon>
        <taxon>Pseudomonadati</taxon>
        <taxon>Pseudomonadota</taxon>
        <taxon>Betaproteobacteria</taxon>
        <taxon>Burkholderiales</taxon>
        <taxon>Burkholderiaceae</taxon>
        <taxon>Paraburkholderia</taxon>
    </lineage>
</organism>
<dbReference type="RefSeq" id="WP_245841382.1">
    <property type="nucleotide sequence ID" value="NZ_CYGX02000040.1"/>
</dbReference>
<name>A0A1N7S6L3_9BURK</name>
<evidence type="ECO:0008006" key="4">
    <source>
        <dbReference type="Google" id="ProtNLM"/>
    </source>
</evidence>